<reference evidence="8 9" key="1">
    <citation type="submission" date="2018-10" db="EMBL/GenBank/DDBJ databases">
        <title>Genome sequencing of Pedobacter jejuensis TNB23.</title>
        <authorList>
            <person name="Cho Y.-J."/>
            <person name="Cho A."/>
            <person name="Kim O.-S."/>
        </authorList>
    </citation>
    <scope>NUCLEOTIDE SEQUENCE [LARGE SCALE GENOMIC DNA]</scope>
    <source>
        <strain evidence="8 9">TNB23</strain>
    </source>
</reference>
<feature type="domain" description="PPIase FKBP-type" evidence="7">
    <location>
        <begin position="97"/>
        <end position="180"/>
    </location>
</feature>
<evidence type="ECO:0000256" key="2">
    <source>
        <dbReference type="ARBA" id="ARBA00006577"/>
    </source>
</evidence>
<evidence type="ECO:0000256" key="6">
    <source>
        <dbReference type="RuleBase" id="RU003915"/>
    </source>
</evidence>
<dbReference type="EMBL" id="RBEE01000009">
    <property type="protein sequence ID" value="RNL54960.1"/>
    <property type="molecule type" value="Genomic_DNA"/>
</dbReference>
<organism evidence="8 9">
    <name type="scientific">Pedobacter jejuensis</name>
    <dbReference type="NCBI Taxonomy" id="1268550"/>
    <lineage>
        <taxon>Bacteria</taxon>
        <taxon>Pseudomonadati</taxon>
        <taxon>Bacteroidota</taxon>
        <taxon>Sphingobacteriia</taxon>
        <taxon>Sphingobacteriales</taxon>
        <taxon>Sphingobacteriaceae</taxon>
        <taxon>Pedobacter</taxon>
    </lineage>
</organism>
<gene>
    <name evidence="8" type="ORF">D7004_06010</name>
</gene>
<dbReference type="Gene3D" id="3.10.50.40">
    <property type="match status" value="1"/>
</dbReference>
<comment type="catalytic activity">
    <reaction evidence="1 5 6">
        <text>[protein]-peptidylproline (omega=180) = [protein]-peptidylproline (omega=0)</text>
        <dbReference type="Rhea" id="RHEA:16237"/>
        <dbReference type="Rhea" id="RHEA-COMP:10747"/>
        <dbReference type="Rhea" id="RHEA-COMP:10748"/>
        <dbReference type="ChEBI" id="CHEBI:83833"/>
        <dbReference type="ChEBI" id="CHEBI:83834"/>
        <dbReference type="EC" id="5.2.1.8"/>
    </reaction>
</comment>
<dbReference type="Pfam" id="PF00254">
    <property type="entry name" value="FKBP_C"/>
    <property type="match status" value="1"/>
</dbReference>
<dbReference type="EC" id="5.2.1.8" evidence="6"/>
<evidence type="ECO:0000256" key="1">
    <source>
        <dbReference type="ARBA" id="ARBA00000971"/>
    </source>
</evidence>
<keyword evidence="9" id="KW-1185">Reference proteome</keyword>
<name>A0A3N0BYT7_9SPHI</name>
<dbReference type="OrthoDB" id="669809at2"/>
<dbReference type="PANTHER" id="PTHR43811">
    <property type="entry name" value="FKBP-TYPE PEPTIDYL-PROLYL CIS-TRANS ISOMERASE FKPA"/>
    <property type="match status" value="1"/>
</dbReference>
<comment type="caution">
    <text evidence="8">The sequence shown here is derived from an EMBL/GenBank/DDBJ whole genome shotgun (WGS) entry which is preliminary data.</text>
</comment>
<dbReference type="AlphaFoldDB" id="A0A3N0BYT7"/>
<evidence type="ECO:0000313" key="9">
    <source>
        <dbReference type="Proteomes" id="UP000274046"/>
    </source>
</evidence>
<sequence length="181" mass="19709">MLNLVKNCSNRIKSLFLQTMVKIKHYLLLFCIVGCFAACKKVDVGEVYDPIPQFKADTTAIRAFVKSNSISVLKDENTGVFYQIIAPGTGTYVYTATSDITVDYSGKLLNGTVFDSSSGTPRTFPLGTLIPGWQIAMPKIQKGGQIRFFVPSYFGYGNLGQGAVPANAILDFTVTLNNIAN</sequence>
<accession>A0A3N0BYT7</accession>
<evidence type="ECO:0000313" key="8">
    <source>
        <dbReference type="EMBL" id="RNL54960.1"/>
    </source>
</evidence>
<dbReference type="PANTHER" id="PTHR43811:SF19">
    <property type="entry name" value="39 KDA FK506-BINDING NUCLEAR PROTEIN"/>
    <property type="match status" value="1"/>
</dbReference>
<evidence type="ECO:0000256" key="3">
    <source>
        <dbReference type="ARBA" id="ARBA00023110"/>
    </source>
</evidence>
<dbReference type="InterPro" id="IPR046357">
    <property type="entry name" value="PPIase_dom_sf"/>
</dbReference>
<dbReference type="PROSITE" id="PS50059">
    <property type="entry name" value="FKBP_PPIASE"/>
    <property type="match status" value="1"/>
</dbReference>
<dbReference type="SUPFAM" id="SSF54534">
    <property type="entry name" value="FKBP-like"/>
    <property type="match status" value="1"/>
</dbReference>
<keyword evidence="3 5" id="KW-0697">Rotamase</keyword>
<keyword evidence="4 5" id="KW-0413">Isomerase</keyword>
<evidence type="ECO:0000256" key="4">
    <source>
        <dbReference type="ARBA" id="ARBA00023235"/>
    </source>
</evidence>
<dbReference type="Proteomes" id="UP000274046">
    <property type="component" value="Unassembled WGS sequence"/>
</dbReference>
<dbReference type="GO" id="GO:0003755">
    <property type="term" value="F:peptidyl-prolyl cis-trans isomerase activity"/>
    <property type="evidence" value="ECO:0007669"/>
    <property type="project" value="UniProtKB-UniRule"/>
</dbReference>
<comment type="similarity">
    <text evidence="2 6">Belongs to the FKBP-type PPIase family.</text>
</comment>
<evidence type="ECO:0000256" key="5">
    <source>
        <dbReference type="PROSITE-ProRule" id="PRU00277"/>
    </source>
</evidence>
<proteinExistence type="inferred from homology"/>
<evidence type="ECO:0000259" key="7">
    <source>
        <dbReference type="PROSITE" id="PS50059"/>
    </source>
</evidence>
<protein>
    <recommendedName>
        <fullName evidence="6">Peptidyl-prolyl cis-trans isomerase</fullName>
        <ecNumber evidence="6">5.2.1.8</ecNumber>
    </recommendedName>
</protein>
<dbReference type="InterPro" id="IPR001179">
    <property type="entry name" value="PPIase_FKBP_dom"/>
</dbReference>